<sequence>MNIYLYMIPDQETQHTSIPVYDEDRQTAFVLRKSPHRLLNSVLHHMSKVGMPYCYMAISPDDRPIFKIDCPFSGVGYTIQSMHSQKKNKIDQYHVQLFEKVQTFRLQGDDFQFEKDYTGAGLLTRNDEKIAKIEKVDSIHVNTTKRIRIEARDDISASLIAVLYQTFIEEP</sequence>
<feature type="domain" description="Tubby C-terminal" evidence="1">
    <location>
        <begin position="4"/>
        <end position="168"/>
    </location>
</feature>
<evidence type="ECO:0000313" key="3">
    <source>
        <dbReference type="Proteomes" id="UP000030437"/>
    </source>
</evidence>
<comment type="caution">
    <text evidence="2">The sequence shown here is derived from an EMBL/GenBank/DDBJ whole genome shotgun (WGS) entry which is preliminary data.</text>
</comment>
<dbReference type="Pfam" id="PF23728">
    <property type="entry name" value="Tubby_C_like"/>
    <property type="match status" value="1"/>
</dbReference>
<keyword evidence="3" id="KW-1185">Reference proteome</keyword>
<dbReference type="EMBL" id="JPVP01000054">
    <property type="protein sequence ID" value="KGR85393.1"/>
    <property type="molecule type" value="Genomic_DNA"/>
</dbReference>
<dbReference type="RefSeq" id="WP_036153757.1">
    <property type="nucleotide sequence ID" value="NZ_AVCX01000007.1"/>
</dbReference>
<gene>
    <name evidence="2" type="ORF">CD32_09185</name>
</gene>
<proteinExistence type="predicted"/>
<evidence type="ECO:0000313" key="2">
    <source>
        <dbReference type="EMBL" id="KGR85393.1"/>
    </source>
</evidence>
<protein>
    <recommendedName>
        <fullName evidence="1">Tubby C-terminal domain-containing protein</fullName>
    </recommendedName>
</protein>
<dbReference type="eggNOG" id="ENOG5034ACV">
    <property type="taxonomic scope" value="Bacteria"/>
</dbReference>
<evidence type="ECO:0000259" key="1">
    <source>
        <dbReference type="Pfam" id="PF23728"/>
    </source>
</evidence>
<dbReference type="AlphaFoldDB" id="A0A0A3IRA1"/>
<reference evidence="2 3" key="1">
    <citation type="submission" date="2014-02" db="EMBL/GenBank/DDBJ databases">
        <title>Draft genome sequence of Lysinibacillus odysseyi NBRC 100172.</title>
        <authorList>
            <person name="Zhang F."/>
            <person name="Wang G."/>
            <person name="Zhang L."/>
        </authorList>
    </citation>
    <scope>NUCLEOTIDE SEQUENCE [LARGE SCALE GENOMIC DNA]</scope>
    <source>
        <strain evidence="2 3">NBRC 100172</strain>
    </source>
</reference>
<name>A0A0A3IRA1_9BACI</name>
<dbReference type="Proteomes" id="UP000030437">
    <property type="component" value="Unassembled WGS sequence"/>
</dbReference>
<organism evidence="2 3">
    <name type="scientific">Lysinibacillus odysseyi 34hs-1 = NBRC 100172</name>
    <dbReference type="NCBI Taxonomy" id="1220589"/>
    <lineage>
        <taxon>Bacteria</taxon>
        <taxon>Bacillati</taxon>
        <taxon>Bacillota</taxon>
        <taxon>Bacilli</taxon>
        <taxon>Bacillales</taxon>
        <taxon>Bacillaceae</taxon>
        <taxon>Lysinibacillus</taxon>
    </lineage>
</organism>
<accession>A0A0A3IRA1</accession>
<dbReference type="OrthoDB" id="2739369at2"/>
<dbReference type="InterPro" id="IPR056944">
    <property type="entry name" value="Tubby_C-like"/>
</dbReference>